<dbReference type="Proteomes" id="UP000192923">
    <property type="component" value="Unassembled WGS sequence"/>
</dbReference>
<evidence type="ECO:0000313" key="4">
    <source>
        <dbReference type="Proteomes" id="UP000192923"/>
    </source>
</evidence>
<sequence length="214" mass="22762">MKQNLRTTALAIVLGGTALWAAPAVQAATQPATIAQFSAEQPTHTLNVRYKSWRDPAFGDMGWTHFSDWGSFQGTAGQTATLTLVSSNPDLHPGVTVWARCKADTAPDTYVTDHFYAQNAQQFELGAVDESTGQTVGNIVMQIKNYGYDLDGVAKASKVVGLHGVKDGVPGRLVRTFPIGRTCNYLFVVGGIAPGAGASDSTARYPVDVTLSLQ</sequence>
<dbReference type="RefSeq" id="WP_085211979.1">
    <property type="nucleotide sequence ID" value="NZ_FXAM01000001.1"/>
</dbReference>
<name>A0A1Y6D1T5_9GAMM</name>
<dbReference type="Pfam" id="PF18252">
    <property type="entry name" value="Cu_bind_CorA"/>
    <property type="match status" value="1"/>
</dbReference>
<accession>A0A1Y6D1T5</accession>
<dbReference type="OrthoDB" id="5565434at2"/>
<dbReference type="Gene3D" id="2.60.120.1220">
    <property type="match status" value="1"/>
</dbReference>
<keyword evidence="4" id="KW-1185">Reference proteome</keyword>
<reference evidence="3 4" key="1">
    <citation type="submission" date="2016-12" db="EMBL/GenBank/DDBJ databases">
        <authorList>
            <person name="Song W.-J."/>
            <person name="Kurnit D.M."/>
        </authorList>
    </citation>
    <scope>NUCLEOTIDE SEQUENCE [LARGE SCALE GENOMIC DNA]</scope>
    <source>
        <strain evidence="3 4">175</strain>
    </source>
</reference>
<gene>
    <name evidence="3" type="ORF">SAMN02949497_1840</name>
</gene>
<feature type="chain" id="PRO_5012034536" description="Copper(I)-binding protein CorA domain-containing protein" evidence="1">
    <location>
        <begin position="28"/>
        <end position="214"/>
    </location>
</feature>
<dbReference type="EMBL" id="FXAM01000001">
    <property type="protein sequence ID" value="SMF94522.1"/>
    <property type="molecule type" value="Genomic_DNA"/>
</dbReference>
<feature type="signal peptide" evidence="1">
    <location>
        <begin position="1"/>
        <end position="27"/>
    </location>
</feature>
<dbReference type="AlphaFoldDB" id="A0A1Y6D1T5"/>
<dbReference type="InterPro" id="IPR041007">
    <property type="entry name" value="Cu_bind_CorA"/>
</dbReference>
<evidence type="ECO:0000256" key="1">
    <source>
        <dbReference type="SAM" id="SignalP"/>
    </source>
</evidence>
<feature type="domain" description="Copper(I)-binding protein CorA" evidence="2">
    <location>
        <begin position="32"/>
        <end position="194"/>
    </location>
</feature>
<proteinExistence type="predicted"/>
<organism evidence="3 4">
    <name type="scientific">Methylomagnum ishizawai</name>
    <dbReference type="NCBI Taxonomy" id="1760988"/>
    <lineage>
        <taxon>Bacteria</taxon>
        <taxon>Pseudomonadati</taxon>
        <taxon>Pseudomonadota</taxon>
        <taxon>Gammaproteobacteria</taxon>
        <taxon>Methylococcales</taxon>
        <taxon>Methylococcaceae</taxon>
        <taxon>Methylomagnum</taxon>
    </lineage>
</organism>
<keyword evidence="1" id="KW-0732">Signal</keyword>
<evidence type="ECO:0000313" key="3">
    <source>
        <dbReference type="EMBL" id="SMF94522.1"/>
    </source>
</evidence>
<evidence type="ECO:0000259" key="2">
    <source>
        <dbReference type="Pfam" id="PF18252"/>
    </source>
</evidence>
<protein>
    <recommendedName>
        <fullName evidence="2">Copper(I)-binding protein CorA domain-containing protein</fullName>
    </recommendedName>
</protein>
<dbReference type="STRING" id="1760988.SAMN02949497_1840"/>